<dbReference type="PANTHER" id="PTHR34007">
    <property type="entry name" value="AEROLYSIN-LIKE PROTEIN-RELATED"/>
    <property type="match status" value="1"/>
</dbReference>
<dbReference type="Gene3D" id="2.170.15.10">
    <property type="entry name" value="Proaerolysin, chain A, domain 3"/>
    <property type="match status" value="1"/>
</dbReference>
<dbReference type="AlphaFoldDB" id="A0ABD3I9I8"/>
<keyword evidence="5" id="KW-1185">Reference proteome</keyword>
<accession>A0ABD3I9I8</accession>
<dbReference type="EMBL" id="JBJQOH010000002">
    <property type="protein sequence ID" value="KAL3698208.1"/>
    <property type="molecule type" value="Genomic_DNA"/>
</dbReference>
<dbReference type="Proteomes" id="UP001633002">
    <property type="component" value="Unassembled WGS sequence"/>
</dbReference>
<dbReference type="SMART" id="SM00915">
    <property type="entry name" value="Jacalin"/>
    <property type="match status" value="1"/>
</dbReference>
<evidence type="ECO:0000256" key="1">
    <source>
        <dbReference type="SAM" id="MobiDB-lite"/>
    </source>
</evidence>
<feature type="domain" description="Jacalin-type lectin" evidence="2">
    <location>
        <begin position="6"/>
        <end position="148"/>
    </location>
</feature>
<protein>
    <recommendedName>
        <fullName evidence="2">Jacalin-type lectin domain-containing protein</fullName>
    </recommendedName>
</protein>
<sequence length="348" mass="37959">MSQFVHTPVRVIGSSSGGNPFSTFGGSDGRIVERILVYSGGWQIKAITVWLTNSRAVTFGNPSGNTGSREFVFQNGERITSLSLWGNGAGTRAGWIRFKTSTNRVFDFGMTDWGRREEFPVDVGSGIFIGLQGRANLDVDALGFIFLKHVVSARVVDVRYPTLALDLQAGIRSVTLQGFSSRNNNTNGQPTNWRFEGSRTVTESSSWSNTTALSFHVGWNVEASIPFVASVGGSGGWELSNTFTRERTTSSERSLTWDQSGTLNPGQSVSLAATTKEGILNIDYEGAFEVVLRDGNRFRYSFSGTYDGTSFTTVDVILDGTRRSASAPEVPEQPEVSDEPEVHDVFEL</sequence>
<organism evidence="4 5">
    <name type="scientific">Riccia sorocarpa</name>
    <dbReference type="NCBI Taxonomy" id="122646"/>
    <lineage>
        <taxon>Eukaryota</taxon>
        <taxon>Viridiplantae</taxon>
        <taxon>Streptophyta</taxon>
        <taxon>Embryophyta</taxon>
        <taxon>Marchantiophyta</taxon>
        <taxon>Marchantiopsida</taxon>
        <taxon>Marchantiidae</taxon>
        <taxon>Marchantiales</taxon>
        <taxon>Ricciaceae</taxon>
        <taxon>Riccia</taxon>
    </lineage>
</organism>
<name>A0ABD3I9I8_9MARC</name>
<feature type="region of interest" description="Disordered" evidence="1">
    <location>
        <begin position="324"/>
        <end position="348"/>
    </location>
</feature>
<evidence type="ECO:0000313" key="3">
    <source>
        <dbReference type="EMBL" id="KAL3698208.1"/>
    </source>
</evidence>
<evidence type="ECO:0000313" key="5">
    <source>
        <dbReference type="Proteomes" id="UP001633002"/>
    </source>
</evidence>
<dbReference type="EMBL" id="JBJQOH010000002">
    <property type="protein sequence ID" value="KAL3698209.1"/>
    <property type="molecule type" value="Genomic_DNA"/>
</dbReference>
<dbReference type="InterPro" id="IPR001229">
    <property type="entry name" value="Jacalin-like_lectin_dom"/>
</dbReference>
<dbReference type="Pfam" id="PF01419">
    <property type="entry name" value="Jacalin"/>
    <property type="match status" value="1"/>
</dbReference>
<dbReference type="InterPro" id="IPR053280">
    <property type="entry name" value="Aerolysin-like_pore-former"/>
</dbReference>
<dbReference type="Gene3D" id="2.100.10.30">
    <property type="entry name" value="Jacalin-like lectin domain"/>
    <property type="match status" value="1"/>
</dbReference>
<dbReference type="PANTHER" id="PTHR34007:SF1">
    <property type="entry name" value="AEROLYSIN-LIKE PROTEIN-RELATED"/>
    <property type="match status" value="1"/>
</dbReference>
<dbReference type="CDD" id="cd09302">
    <property type="entry name" value="Jacalin_like"/>
    <property type="match status" value="1"/>
</dbReference>
<dbReference type="SUPFAM" id="SSF56973">
    <property type="entry name" value="Aerolisin/ETX pore-forming domain"/>
    <property type="match status" value="1"/>
</dbReference>
<gene>
    <name evidence="3" type="ORF">R1sor_012284</name>
    <name evidence="4" type="ORF">R1sor_012285</name>
</gene>
<comment type="caution">
    <text evidence="4">The sequence shown here is derived from an EMBL/GenBank/DDBJ whole genome shotgun (WGS) entry which is preliminary data.</text>
</comment>
<dbReference type="SUPFAM" id="SSF51101">
    <property type="entry name" value="Mannose-binding lectins"/>
    <property type="match status" value="1"/>
</dbReference>
<evidence type="ECO:0000259" key="2">
    <source>
        <dbReference type="PROSITE" id="PS51752"/>
    </source>
</evidence>
<reference evidence="4 5" key="1">
    <citation type="submission" date="2024-09" db="EMBL/GenBank/DDBJ databases">
        <title>Chromosome-scale assembly of Riccia sorocarpa.</title>
        <authorList>
            <person name="Paukszto L."/>
        </authorList>
    </citation>
    <scope>NUCLEOTIDE SEQUENCE [LARGE SCALE GENOMIC DNA]</scope>
    <source>
        <strain evidence="4">LP-2024</strain>
        <tissue evidence="4">Aerial parts of the thallus</tissue>
    </source>
</reference>
<dbReference type="PROSITE" id="PS51752">
    <property type="entry name" value="JACALIN_LECTIN"/>
    <property type="match status" value="1"/>
</dbReference>
<proteinExistence type="predicted"/>
<dbReference type="InterPro" id="IPR036404">
    <property type="entry name" value="Jacalin-like_lectin_dom_sf"/>
</dbReference>
<evidence type="ECO:0000313" key="4">
    <source>
        <dbReference type="EMBL" id="KAL3698209.1"/>
    </source>
</evidence>